<dbReference type="Proteomes" id="UP000240357">
    <property type="component" value="Unassembled WGS sequence"/>
</dbReference>
<gene>
    <name evidence="1" type="ORF">AHMF7605_11700</name>
</gene>
<organism evidence="1 2">
    <name type="scientific">Adhaeribacter arboris</name>
    <dbReference type="NCBI Taxonomy" id="2072846"/>
    <lineage>
        <taxon>Bacteria</taxon>
        <taxon>Pseudomonadati</taxon>
        <taxon>Bacteroidota</taxon>
        <taxon>Cytophagia</taxon>
        <taxon>Cytophagales</taxon>
        <taxon>Hymenobacteraceae</taxon>
        <taxon>Adhaeribacter</taxon>
    </lineage>
</organism>
<evidence type="ECO:0000313" key="1">
    <source>
        <dbReference type="EMBL" id="PSR54136.1"/>
    </source>
</evidence>
<dbReference type="RefSeq" id="WP_106929512.1">
    <property type="nucleotide sequence ID" value="NZ_PYFT01000001.1"/>
</dbReference>
<name>A0A2T2YF37_9BACT</name>
<accession>A0A2T2YF37</accession>
<comment type="caution">
    <text evidence="1">The sequence shown here is derived from an EMBL/GenBank/DDBJ whole genome shotgun (WGS) entry which is preliminary data.</text>
</comment>
<reference evidence="1 2" key="1">
    <citation type="submission" date="2018-03" db="EMBL/GenBank/DDBJ databases">
        <title>Adhaeribacter sp. HMF7605 Genome sequencing and assembly.</title>
        <authorList>
            <person name="Kang H."/>
            <person name="Kang J."/>
            <person name="Cha I."/>
            <person name="Kim H."/>
            <person name="Joh K."/>
        </authorList>
    </citation>
    <scope>NUCLEOTIDE SEQUENCE [LARGE SCALE GENOMIC DNA]</scope>
    <source>
        <strain evidence="1 2">HMF7605</strain>
    </source>
</reference>
<keyword evidence="2" id="KW-1185">Reference proteome</keyword>
<dbReference type="AlphaFoldDB" id="A0A2T2YF37"/>
<evidence type="ECO:0000313" key="2">
    <source>
        <dbReference type="Proteomes" id="UP000240357"/>
    </source>
</evidence>
<dbReference type="EMBL" id="PYFT01000001">
    <property type="protein sequence ID" value="PSR54136.1"/>
    <property type="molecule type" value="Genomic_DNA"/>
</dbReference>
<proteinExistence type="predicted"/>
<sequence>MRAVQIRDNQTEKDWVNVENMLYLKPSQYVNIPLVNQPERMEPFFDLTKPFTLMVTVVLKNGRLYLKQLQDTANNTVTGWDLEYTGSTLSFNLRNAYGTLSSGRRAWQASIALPNNLAQKILFCNVNTSAYFIVNRKVYPATVGGSGTFTSVAVNTSPIRLGERYNKTEYSDSYYSNLAFFNREITLTESELFFKEIGIVPKFLHPHGIEYWTFNHRSGKKAWDSVELFNYAKPQYIQDPTLDKGLSEFTVTNPGNATIVYDTVANSVTLTQTVSTSAQNQTHLICNSPLTLAGGTYTIELDLENNNTTVQVRIGNVIDLFVGAGTRRKVKLFFSSAARTTNLFFNAGGSGDVGASFTLYGIKVYVTAYGPPLNANHGDLVNFSDAEAALAWVDYYTKSAINRVSNGLEVKTGFPEIQNGLLLDATHTISFPLSGTVINSFKGYAVQAYHVKAGQTLQPGEKITLENNGLYANPSKSIRRKLDAYYLFNLIDSGNKILDLIGSNHATLSGSGFTLTPLNNLR</sequence>
<protein>
    <submittedName>
        <fullName evidence="1">Uncharacterized protein</fullName>
    </submittedName>
</protein>